<dbReference type="GO" id="GO:0003690">
    <property type="term" value="F:double-stranded DNA binding"/>
    <property type="evidence" value="ECO:0007669"/>
    <property type="project" value="TreeGrafter"/>
</dbReference>
<dbReference type="NCBIfam" id="TIGR01664">
    <property type="entry name" value="DNA-3'-Pase"/>
    <property type="match status" value="1"/>
</dbReference>
<evidence type="ECO:0000313" key="3">
    <source>
        <dbReference type="Proteomes" id="UP001174934"/>
    </source>
</evidence>
<proteinExistence type="predicted"/>
<keyword evidence="2" id="KW-0418">Kinase</keyword>
<dbReference type="GO" id="GO:0006281">
    <property type="term" value="P:DNA repair"/>
    <property type="evidence" value="ECO:0007669"/>
    <property type="project" value="TreeGrafter"/>
</dbReference>
<accession>A0AA39X190</accession>
<evidence type="ECO:0000256" key="1">
    <source>
        <dbReference type="SAM" id="MobiDB-lite"/>
    </source>
</evidence>
<dbReference type="EMBL" id="JAULSR010000003">
    <property type="protein sequence ID" value="KAK0625005.1"/>
    <property type="molecule type" value="Genomic_DNA"/>
</dbReference>
<dbReference type="InterPro" id="IPR036412">
    <property type="entry name" value="HAD-like_sf"/>
</dbReference>
<dbReference type="PANTHER" id="PTHR12083:SF9">
    <property type="entry name" value="BIFUNCTIONAL POLYNUCLEOTIDE PHOSPHATASE_KINASE"/>
    <property type="match status" value="1"/>
</dbReference>
<dbReference type="Pfam" id="PF13671">
    <property type="entry name" value="AAA_33"/>
    <property type="match status" value="2"/>
</dbReference>
<dbReference type="AlphaFoldDB" id="A0AA39X190"/>
<dbReference type="FunFam" id="3.40.50.300:FF:002548">
    <property type="entry name" value="DNA kinase/phosphatase Pnk1"/>
    <property type="match status" value="1"/>
</dbReference>
<reference evidence="2" key="1">
    <citation type="submission" date="2023-06" db="EMBL/GenBank/DDBJ databases">
        <title>Genome-scale phylogeny and comparative genomics of the fungal order Sordariales.</title>
        <authorList>
            <consortium name="Lawrence Berkeley National Laboratory"/>
            <person name="Hensen N."/>
            <person name="Bonometti L."/>
            <person name="Westerberg I."/>
            <person name="Brannstrom I.O."/>
            <person name="Guillou S."/>
            <person name="Cros-Aarteil S."/>
            <person name="Calhoun S."/>
            <person name="Haridas S."/>
            <person name="Kuo A."/>
            <person name="Mondo S."/>
            <person name="Pangilinan J."/>
            <person name="Riley R."/>
            <person name="LaButti K."/>
            <person name="Andreopoulos B."/>
            <person name="Lipzen A."/>
            <person name="Chen C."/>
            <person name="Yanf M."/>
            <person name="Daum C."/>
            <person name="Ng V."/>
            <person name="Clum A."/>
            <person name="Steindorff A."/>
            <person name="Ohm R."/>
            <person name="Martin F."/>
            <person name="Silar P."/>
            <person name="Natvig D."/>
            <person name="Lalanne C."/>
            <person name="Gautier V."/>
            <person name="Ament-velasquez S.L."/>
            <person name="Kruys A."/>
            <person name="Hutchinson M.I."/>
            <person name="Powell A.J."/>
            <person name="Barry K."/>
            <person name="Miller A.N."/>
            <person name="Grigoriev I.V."/>
            <person name="Debuchy R."/>
            <person name="Gladieux P."/>
            <person name="Thoren M.H."/>
            <person name="Johannesson H."/>
        </authorList>
    </citation>
    <scope>NUCLEOTIDE SEQUENCE</scope>
    <source>
        <strain evidence="2">SMH3391-2</strain>
    </source>
</reference>
<gene>
    <name evidence="2" type="ORF">B0T17DRAFT_617153</name>
</gene>
<dbReference type="InterPro" id="IPR023214">
    <property type="entry name" value="HAD_sf"/>
</dbReference>
<keyword evidence="3" id="KW-1185">Reference proteome</keyword>
<dbReference type="InterPro" id="IPR027417">
    <property type="entry name" value="P-loop_NTPase"/>
</dbReference>
<protein>
    <submittedName>
        <fullName evidence="2">Polynucleotide kinase 3 phosphatase-domain-containing protein</fullName>
    </submittedName>
</protein>
<evidence type="ECO:0000313" key="2">
    <source>
        <dbReference type="EMBL" id="KAK0625005.1"/>
    </source>
</evidence>
<organism evidence="2 3">
    <name type="scientific">Bombardia bombarda</name>
    <dbReference type="NCBI Taxonomy" id="252184"/>
    <lineage>
        <taxon>Eukaryota</taxon>
        <taxon>Fungi</taxon>
        <taxon>Dikarya</taxon>
        <taxon>Ascomycota</taxon>
        <taxon>Pezizomycotina</taxon>
        <taxon>Sordariomycetes</taxon>
        <taxon>Sordariomycetidae</taxon>
        <taxon>Sordariales</taxon>
        <taxon>Lasiosphaeriaceae</taxon>
        <taxon>Bombardia</taxon>
    </lineage>
</organism>
<dbReference type="GO" id="GO:0046404">
    <property type="term" value="F:ATP-dependent polydeoxyribonucleotide 5'-hydroxyl-kinase activity"/>
    <property type="evidence" value="ECO:0007669"/>
    <property type="project" value="TreeGrafter"/>
</dbReference>
<dbReference type="Proteomes" id="UP001174934">
    <property type="component" value="Unassembled WGS sequence"/>
</dbReference>
<feature type="compositionally biased region" description="Polar residues" evidence="1">
    <location>
        <begin position="1"/>
        <end position="12"/>
    </location>
</feature>
<dbReference type="GO" id="GO:0046403">
    <property type="term" value="F:polynucleotide 3'-phosphatase activity"/>
    <property type="evidence" value="ECO:0007669"/>
    <property type="project" value="TreeGrafter"/>
</dbReference>
<dbReference type="SUPFAM" id="SSF52540">
    <property type="entry name" value="P-loop containing nucleoside triphosphate hydrolases"/>
    <property type="match status" value="1"/>
</dbReference>
<dbReference type="SUPFAM" id="SSF56784">
    <property type="entry name" value="HAD-like"/>
    <property type="match status" value="1"/>
</dbReference>
<comment type="caution">
    <text evidence="2">The sequence shown here is derived from an EMBL/GenBank/DDBJ whole genome shotgun (WGS) entry which is preliminary data.</text>
</comment>
<dbReference type="Gene3D" id="3.40.50.300">
    <property type="entry name" value="P-loop containing nucleotide triphosphate hydrolases"/>
    <property type="match status" value="1"/>
</dbReference>
<name>A0AA39X190_9PEZI</name>
<dbReference type="Pfam" id="PF08645">
    <property type="entry name" value="PNK3P"/>
    <property type="match status" value="1"/>
</dbReference>
<keyword evidence="2" id="KW-0808">Transferase</keyword>
<dbReference type="InterPro" id="IPR006551">
    <property type="entry name" value="Polynucleotide_phosphatase"/>
</dbReference>
<dbReference type="InterPro" id="IPR013954">
    <property type="entry name" value="PNK3P"/>
</dbReference>
<dbReference type="PANTHER" id="PTHR12083">
    <property type="entry name" value="BIFUNCTIONAL POLYNUCLEOTIDE PHOSPHATASE/KINASE"/>
    <property type="match status" value="1"/>
</dbReference>
<feature type="region of interest" description="Disordered" evidence="1">
    <location>
        <begin position="1"/>
        <end position="76"/>
    </location>
</feature>
<feature type="compositionally biased region" description="Basic and acidic residues" evidence="1">
    <location>
        <begin position="59"/>
        <end position="72"/>
    </location>
</feature>
<dbReference type="Gene3D" id="3.40.50.1000">
    <property type="entry name" value="HAD superfamily/HAD-like"/>
    <property type="match status" value="1"/>
</dbReference>
<sequence length="493" mass="55690">MAPAKQSATSLAASAKGTNKRRPTDNPDRSISPPPLKRKAQSAISKSAVASFFTPTSQKPKDRTTWTERSPNDDTPATLLVAKYTPEEADQTVTARPPVKRRKIAAFDLDSTLITSASGKVHAGDAVDWKWWHHSVSDRLRQLYNDEGQVNPPSSLHLAPLPPPTSPPYLVTIFTNQGGLTLHPDPKSKAPKSISARLPSFKQKCSTVLNQLNIPITLYAATGKDIFRKPRMGMWSELKDDYDLAEEDIDREHSIFVGDAGGRTITGSSSSHAPKDFSCSDRNLAENIGIKYQTPEEFFLGEEPRVWQRDFDLKDFPFPVEEEDEIRFGKKNDKEVVLFVGSPGAGKSTFFWKHLKELGYKRVNQDTLKSKEKCIKAAADYLEEGDSVVVDNTNPDPDIRAQWIQFAAKHKVPIRCVWFKTPVRLCEHNDAVRSMSKAMNPESRQALPKLAFNFFAARFKEPKVKEGFQDIFEVEFRFRGTREEYDIWGRYWL</sequence>